<dbReference type="RefSeq" id="WP_125672209.1">
    <property type="nucleotide sequence ID" value="NZ_RCOS01000136.1"/>
</dbReference>
<evidence type="ECO:0000256" key="1">
    <source>
        <dbReference type="SAM" id="Phobius"/>
    </source>
</evidence>
<keyword evidence="1" id="KW-1133">Transmembrane helix</keyword>
<keyword evidence="3" id="KW-1185">Reference proteome</keyword>
<dbReference type="AlphaFoldDB" id="A0A429GG51"/>
<keyword evidence="1" id="KW-0812">Transmembrane</keyword>
<organism evidence="2 3">
    <name type="scientific">Candidatus Methanodesulfokora washburnensis</name>
    <dbReference type="NCBI Taxonomy" id="2478471"/>
    <lineage>
        <taxon>Archaea</taxon>
        <taxon>Thermoproteota</taxon>
        <taxon>Candidatus Korarchaeia</taxon>
        <taxon>Candidatus Korarchaeia incertae sedis</taxon>
        <taxon>Candidatus Methanodesulfokora</taxon>
    </lineage>
</organism>
<reference evidence="2 3" key="1">
    <citation type="submission" date="2018-10" db="EMBL/GenBank/DDBJ databases">
        <title>Co-occurring genomic capacity for anaerobic methane metabolism and dissimilatory sulfite reduction discovered in the Korarchaeota.</title>
        <authorList>
            <person name="Mckay L.J."/>
            <person name="Dlakic M."/>
            <person name="Fields M.W."/>
            <person name="Delmont T.O."/>
            <person name="Eren A.M."/>
            <person name="Jay Z.J."/>
            <person name="Klingelsmith K.B."/>
            <person name="Rusch D.B."/>
            <person name="Inskeep W.P."/>
        </authorList>
    </citation>
    <scope>NUCLEOTIDE SEQUENCE [LARGE SCALE GENOMIC DNA]</scope>
    <source>
        <strain evidence="2 3">MDKW</strain>
    </source>
</reference>
<keyword evidence="1" id="KW-0472">Membrane</keyword>
<dbReference type="OrthoDB" id="386697at2157"/>
<dbReference type="Proteomes" id="UP000277582">
    <property type="component" value="Unassembled WGS sequence"/>
</dbReference>
<evidence type="ECO:0000313" key="3">
    <source>
        <dbReference type="Proteomes" id="UP000277582"/>
    </source>
</evidence>
<gene>
    <name evidence="2" type="ORF">D6D85_12060</name>
</gene>
<accession>A0A429GG51</accession>
<evidence type="ECO:0000313" key="2">
    <source>
        <dbReference type="EMBL" id="RSN72880.1"/>
    </source>
</evidence>
<sequence>MDTNMGAESEEVRFEDLDLVYIIPFDLGAPIEAEDLKELLERFSERYKMVEGIWIPPSEEGRPTPQFVYRKAKELGIEDAEKISIEELMKNEKLREEIDKAHTMFEAIFSADSDVLDPEYLELGRYARLKLTDLNVSIKDPELSYLNELKCELYLLLHCAGICVLTSWIHLNGNFSTDDLIKIERKLYYAESTIKDPFENIKEGTLYEFIEQEIIKPLWAVLFESEHGNYDTAFYALKKGDIAGDKIKEKLKTSYFPVSRVVCIRKHRCNGKCATAEDTVERHLKDIAGIYGTHGAWRYCREDATRKVLGENLSLDVHYAIFVSGAVSLFLGSTTLDEELKFAKDKELAYRLVELILVQPVEFLSLSGMILRVYTSVYRNKFREFRERKKRGEIVRPSEVAEIREGLMDGLEEYNNVSLFIKDPERSIMEHGKERLRLSGEADALKSLLKELDDMARTFYEEEALKEQVELAARQEDLSRKQVLLTILFGVFGAFQALEYLEPKLGFPYALAVTLAIFTLIYLFYYKLYPYIRGKLHLFRRKKAE</sequence>
<feature type="transmembrane region" description="Helical" evidence="1">
    <location>
        <begin position="483"/>
        <end position="501"/>
    </location>
</feature>
<protein>
    <submittedName>
        <fullName evidence="2">Uncharacterized protein</fullName>
    </submittedName>
</protein>
<feature type="transmembrane region" description="Helical" evidence="1">
    <location>
        <begin position="507"/>
        <end position="526"/>
    </location>
</feature>
<proteinExistence type="predicted"/>
<feature type="transmembrane region" description="Helical" evidence="1">
    <location>
        <begin position="356"/>
        <end position="374"/>
    </location>
</feature>
<dbReference type="EMBL" id="RCOS01000136">
    <property type="protein sequence ID" value="RSN72880.1"/>
    <property type="molecule type" value="Genomic_DNA"/>
</dbReference>
<comment type="caution">
    <text evidence="2">The sequence shown here is derived from an EMBL/GenBank/DDBJ whole genome shotgun (WGS) entry which is preliminary data.</text>
</comment>
<name>A0A429GG51_9CREN</name>